<reference evidence="2 3" key="1">
    <citation type="submission" date="2021-02" db="EMBL/GenBank/DDBJ databases">
        <title>De Novo genome assembly of isolated myxobacteria.</title>
        <authorList>
            <person name="Stevens D.C."/>
        </authorList>
    </citation>
    <scope>NUCLEOTIDE SEQUENCE [LARGE SCALE GENOMIC DNA]</scope>
    <source>
        <strain evidence="3">SCPEA02</strain>
    </source>
</reference>
<evidence type="ECO:0000256" key="1">
    <source>
        <dbReference type="SAM" id="MobiDB-lite"/>
    </source>
</evidence>
<dbReference type="EMBL" id="CP071090">
    <property type="protein sequence ID" value="QSQ18728.1"/>
    <property type="molecule type" value="Genomic_DNA"/>
</dbReference>
<evidence type="ECO:0000313" key="2">
    <source>
        <dbReference type="EMBL" id="QSQ18728.1"/>
    </source>
</evidence>
<dbReference type="PROSITE" id="PS51257">
    <property type="entry name" value="PROKAR_LIPOPROTEIN"/>
    <property type="match status" value="1"/>
</dbReference>
<gene>
    <name evidence="2" type="ORF">JY651_25545</name>
</gene>
<dbReference type="RefSeq" id="WP_206720316.1">
    <property type="nucleotide sequence ID" value="NZ_CP071090.1"/>
</dbReference>
<name>A0ABX7NRA4_9BACT</name>
<sequence>MRRLTTGVLAVGVLLFSVGCGAGSPSRRGQGRYAQTVDSATTACERNPAYCAKVPGEETVHPLVVRAIQVSTAGRAWEVLDEMASKRTEDILVECATWADAEVNKKEFGGRAPTKQECEQQVSGTRENPVTRGMRLGSAKHRLAFQCADEKLSQMIPRRFRLEQRYRINPETQQLELATHKAEVEMLRNGGKDLVGSVVPDVVIHTGDPLQPQAVFEFKFPCPEDNPPSWRDYPPRPGQQASNQGAAYESAFGESPTIITPKGIF</sequence>
<accession>A0ABX7NRA4</accession>
<feature type="region of interest" description="Disordered" evidence="1">
    <location>
        <begin position="226"/>
        <end position="248"/>
    </location>
</feature>
<organism evidence="2 3">
    <name type="scientific">Pyxidicoccus parkwayensis</name>
    <dbReference type="NCBI Taxonomy" id="2813578"/>
    <lineage>
        <taxon>Bacteria</taxon>
        <taxon>Pseudomonadati</taxon>
        <taxon>Myxococcota</taxon>
        <taxon>Myxococcia</taxon>
        <taxon>Myxococcales</taxon>
        <taxon>Cystobacterineae</taxon>
        <taxon>Myxococcaceae</taxon>
        <taxon>Pyxidicoccus</taxon>
    </lineage>
</organism>
<dbReference type="Proteomes" id="UP000662747">
    <property type="component" value="Chromosome"/>
</dbReference>
<proteinExistence type="predicted"/>
<evidence type="ECO:0000313" key="3">
    <source>
        <dbReference type="Proteomes" id="UP000662747"/>
    </source>
</evidence>
<protein>
    <recommendedName>
        <fullName evidence="4">Lipoprotein</fullName>
    </recommendedName>
</protein>
<feature type="compositionally biased region" description="Polar residues" evidence="1">
    <location>
        <begin position="119"/>
        <end position="128"/>
    </location>
</feature>
<evidence type="ECO:0008006" key="4">
    <source>
        <dbReference type="Google" id="ProtNLM"/>
    </source>
</evidence>
<feature type="region of interest" description="Disordered" evidence="1">
    <location>
        <begin position="112"/>
        <end position="132"/>
    </location>
</feature>
<keyword evidence="3" id="KW-1185">Reference proteome</keyword>